<evidence type="ECO:0000313" key="1">
    <source>
        <dbReference type="EMBL" id="CAH0106985.1"/>
    </source>
</evidence>
<gene>
    <name evidence="1" type="ORF">DGAL_LOCUS10269</name>
</gene>
<protein>
    <submittedName>
        <fullName evidence="1">Uncharacterized protein</fullName>
    </submittedName>
</protein>
<proteinExistence type="predicted"/>
<organism evidence="1 2">
    <name type="scientific">Daphnia galeata</name>
    <dbReference type="NCBI Taxonomy" id="27404"/>
    <lineage>
        <taxon>Eukaryota</taxon>
        <taxon>Metazoa</taxon>
        <taxon>Ecdysozoa</taxon>
        <taxon>Arthropoda</taxon>
        <taxon>Crustacea</taxon>
        <taxon>Branchiopoda</taxon>
        <taxon>Diplostraca</taxon>
        <taxon>Cladocera</taxon>
        <taxon>Anomopoda</taxon>
        <taxon>Daphniidae</taxon>
        <taxon>Daphnia</taxon>
    </lineage>
</organism>
<dbReference type="OrthoDB" id="204305at2759"/>
<comment type="caution">
    <text evidence="1">The sequence shown here is derived from an EMBL/GenBank/DDBJ whole genome shotgun (WGS) entry which is preliminary data.</text>
</comment>
<keyword evidence="2" id="KW-1185">Reference proteome</keyword>
<dbReference type="AlphaFoldDB" id="A0A8J2RRZ2"/>
<name>A0A8J2RRZ2_9CRUS</name>
<reference evidence="1" key="1">
    <citation type="submission" date="2021-11" db="EMBL/GenBank/DDBJ databases">
        <authorList>
            <person name="Schell T."/>
        </authorList>
    </citation>
    <scope>NUCLEOTIDE SEQUENCE</scope>
    <source>
        <strain evidence="1">M5</strain>
    </source>
</reference>
<dbReference type="Proteomes" id="UP000789390">
    <property type="component" value="Unassembled WGS sequence"/>
</dbReference>
<dbReference type="EMBL" id="CAKKLH010000246">
    <property type="protein sequence ID" value="CAH0106985.1"/>
    <property type="molecule type" value="Genomic_DNA"/>
</dbReference>
<accession>A0A8J2RRZ2</accession>
<sequence>MEIFSRPRKMKIPLVTLILLSLLLVSIWHFETFGSKLVFVRTDMDLVQIIRPDSQSSSYRSPCPCSRNNTSRYQGKAEYKWCNQEAIQRGPNQKIASFSLFGNADKKGMRYFSFLRENAIKINQLLPGWVIRIHHNTEVETEERKILCDVYCDYPWIDLCDVSSLWRRLSKRKKKNPDLRPVTGEQISNVNRRIWRFLPLLDPFADIVLTRDLDAIVSAREVAAIQQWLQFNYTFHLMRDHQAHKARILAGMFGVKVHQRRDLIEGLTRVLINFGQNQKYDADQILLSKIFWPSVRHDVMAHDSFNCKENWNALPTYPFPTKRVNKSFVSDNFEGRWIAPEKCPLACRPIGHQDWEYC</sequence>
<evidence type="ECO:0000313" key="2">
    <source>
        <dbReference type="Proteomes" id="UP000789390"/>
    </source>
</evidence>